<keyword evidence="14" id="KW-0732">Signal</keyword>
<dbReference type="SUPFAM" id="SSF57016">
    <property type="entry name" value="Plant lectins/antimicrobial peptides"/>
    <property type="match status" value="1"/>
</dbReference>
<gene>
    <name evidence="17" type="ORF">BO97DRAFT_469072</name>
</gene>
<comment type="caution">
    <text evidence="11">Lacks conserved residue(s) required for the propagation of feature annotation.</text>
</comment>
<name>A0A395I3B1_ASPHC</name>
<evidence type="ECO:0000256" key="14">
    <source>
        <dbReference type="SAM" id="SignalP"/>
    </source>
</evidence>
<dbReference type="GO" id="GO:0006032">
    <property type="term" value="P:chitin catabolic process"/>
    <property type="evidence" value="ECO:0007669"/>
    <property type="project" value="UniProtKB-KW"/>
</dbReference>
<dbReference type="VEuPathDB" id="FungiDB:BO97DRAFT_469072"/>
<keyword evidence="11" id="KW-1015">Disulfide bond</keyword>
<dbReference type="Gene3D" id="3.30.60.10">
    <property type="entry name" value="Endochitinase-like"/>
    <property type="match status" value="1"/>
</dbReference>
<evidence type="ECO:0000259" key="16">
    <source>
        <dbReference type="PROSITE" id="PS51910"/>
    </source>
</evidence>
<dbReference type="GO" id="GO:0000272">
    <property type="term" value="P:polysaccharide catabolic process"/>
    <property type="evidence" value="ECO:0007669"/>
    <property type="project" value="UniProtKB-KW"/>
</dbReference>
<comment type="catalytic activity">
    <reaction evidence="1">
        <text>Random endo-hydrolysis of N-acetyl-beta-D-glucosaminide (1-&gt;4)-beta-linkages in chitin and chitodextrins.</text>
        <dbReference type="EC" id="3.2.1.14"/>
    </reaction>
</comment>
<evidence type="ECO:0000256" key="13">
    <source>
        <dbReference type="SAM" id="MobiDB-lite"/>
    </source>
</evidence>
<keyword evidence="10" id="KW-0624">Polysaccharide degradation</keyword>
<feature type="region of interest" description="Disordered" evidence="13">
    <location>
        <begin position="763"/>
        <end position="787"/>
    </location>
</feature>
<dbReference type="InterPro" id="IPR001223">
    <property type="entry name" value="Glyco_hydro18_cat"/>
</dbReference>
<evidence type="ECO:0000256" key="4">
    <source>
        <dbReference type="ARBA" id="ARBA00022669"/>
    </source>
</evidence>
<dbReference type="GO" id="GO:0008061">
    <property type="term" value="F:chitin binding"/>
    <property type="evidence" value="ECO:0007669"/>
    <property type="project" value="UniProtKB-UniRule"/>
</dbReference>
<evidence type="ECO:0000256" key="11">
    <source>
        <dbReference type="PROSITE-ProRule" id="PRU00261"/>
    </source>
</evidence>
<feature type="domain" description="GH18" evidence="16">
    <location>
        <begin position="111"/>
        <end position="465"/>
    </location>
</feature>
<feature type="compositionally biased region" description="Polar residues" evidence="13">
    <location>
        <begin position="457"/>
        <end position="466"/>
    </location>
</feature>
<dbReference type="Proteomes" id="UP000248961">
    <property type="component" value="Unassembled WGS sequence"/>
</dbReference>
<dbReference type="Gene3D" id="3.10.50.10">
    <property type="match status" value="1"/>
</dbReference>
<evidence type="ECO:0000259" key="15">
    <source>
        <dbReference type="PROSITE" id="PS50941"/>
    </source>
</evidence>
<dbReference type="EC" id="3.2.1.14" evidence="3"/>
<evidence type="ECO:0000256" key="7">
    <source>
        <dbReference type="ARBA" id="ARBA00023026"/>
    </source>
</evidence>
<dbReference type="AlphaFoldDB" id="A0A395I3B1"/>
<dbReference type="OrthoDB" id="73875at2759"/>
<evidence type="ECO:0000256" key="10">
    <source>
        <dbReference type="ARBA" id="ARBA00023326"/>
    </source>
</evidence>
<reference evidence="17 18" key="1">
    <citation type="submission" date="2018-02" db="EMBL/GenBank/DDBJ databases">
        <title>The genomes of Aspergillus section Nigri reveals drivers in fungal speciation.</title>
        <authorList>
            <consortium name="DOE Joint Genome Institute"/>
            <person name="Vesth T.C."/>
            <person name="Nybo J."/>
            <person name="Theobald S."/>
            <person name="Brandl J."/>
            <person name="Frisvad J.C."/>
            <person name="Nielsen K.F."/>
            <person name="Lyhne E.K."/>
            <person name="Kogle M.E."/>
            <person name="Kuo A."/>
            <person name="Riley R."/>
            <person name="Clum A."/>
            <person name="Nolan M."/>
            <person name="Lipzen A."/>
            <person name="Salamov A."/>
            <person name="Henrissat B."/>
            <person name="Wiebenga A."/>
            <person name="De vries R.P."/>
            <person name="Grigoriev I.V."/>
            <person name="Mortensen U.H."/>
            <person name="Andersen M.R."/>
            <person name="Baker S.E."/>
        </authorList>
    </citation>
    <scope>NUCLEOTIDE SEQUENCE [LARGE SCALE GENOMIC DNA]</scope>
    <source>
        <strain evidence="17 18">CBS 101889</strain>
    </source>
</reference>
<dbReference type="SMART" id="SM00270">
    <property type="entry name" value="ChtBD1"/>
    <property type="match status" value="2"/>
</dbReference>
<dbReference type="InterPro" id="IPR050314">
    <property type="entry name" value="Glycosyl_Hydrlase_18"/>
</dbReference>
<keyword evidence="9 12" id="KW-0326">Glycosidase</keyword>
<dbReference type="InterPro" id="IPR001579">
    <property type="entry name" value="Glyco_hydro_18_chit_AS"/>
</dbReference>
<feature type="disulfide bond" evidence="11">
    <location>
        <begin position="75"/>
        <end position="89"/>
    </location>
</feature>
<evidence type="ECO:0000313" key="18">
    <source>
        <dbReference type="Proteomes" id="UP000248961"/>
    </source>
</evidence>
<dbReference type="PANTHER" id="PTHR11177">
    <property type="entry name" value="CHITINASE"/>
    <property type="match status" value="1"/>
</dbReference>
<dbReference type="PROSITE" id="PS01095">
    <property type="entry name" value="GH18_1"/>
    <property type="match status" value="1"/>
</dbReference>
<sequence>MVLISSSSVLMYLRAAVGSCSATDPCDTGCCSKEGYCGFGPKFCGDDVCQSNCDAVAECGEYAATPRATCPLNVCCSQFGFCGTTEDFCGTGCQSGCDKVNEPCSGTSSEAVYVGYYEGWNPTRSCDVVLPENINVKPWTHLYYSFAGIDSSDFTITTTHDSDREYWSKFTALKQKKSSLKTYISVGGWDLGGKVFSDMVRFPGGRKAFIDSAIAMMSEYGFDGIDIDWEYPAAEDRGGAARDTGNLVTFLSELKTAVGSDYGVTCTLPSSYWYLKGFDLAGMAKYVDFFNFMAYDIHGTWDGTSKWTSSVVNPHTNLTEISAGLDLLWRNNIDPSKVLLGLGFYGRSFTLADPSCNTPGCAFYTANNSTGGAVAGECTETSGFLSDYEISWIIDSYDVNVDYDATAGVNWIKWSGNQWASFDNGRTLKQKADFANGKCLGGLFSWALDLGGPGSLQNPNAMTSDDTSMEGASSDGGSDGTGLLYVGSPVLGASPTVTGVAPVSIIYPKHILPSPTVISPGGYPTSLELVWNTTRTVTSGSSTTVSTGPTRLIVPTTIPIPPITTSTIFYHNWNITDSKVTSTVGMLIPSVELPPVIVTDDPNPLKETGVTHSPLGTRTVTIPPWPWWTTGTTYPSITFTQGDPAGPTCTANCGHKCYSFCSGPCLTDCGPESSASFIDPLDPDAPSVSKCSGPGCVNGQCKGSGLCIQRGCTGKDCQSRVCVGEDCIPTACVGSDCTDGHCTGKSCQDHGCIGSDCNENHKSDDDSGSDDDDDNDDDDDSDGGGGGGSKGRCFGLSCLSWGCMGQDCSAAHHTCSGHACRVVSCSGPGCQNGICQGKGCQSEDSDCESETADRCTEYISSTLVTPASTYSTTTVTSRCETITACSAKPTTVTSTVDKDGLMEGTITLIDYYTTDGEAAMTAAWDEMDSFYSIAFATITTTTTRPTTTTTTQSTKTTSTASAPTETDYNCKGSPRCGTFAHLRSFCDMAKSFLGSNTYGTKDTDSDSGTCYTDGKNAGFGCGVFLEGDDCEMAGPEMAAAYDHIFQESGGDCKICGHAFFPGGCQLTVNYVHGCKTTNGPLRAYVGNETSSELAS</sequence>
<feature type="domain" description="Chitin-binding type-1" evidence="15">
    <location>
        <begin position="56"/>
        <end position="99"/>
    </location>
</feature>
<keyword evidence="5 12" id="KW-0378">Hydrolase</keyword>
<keyword evidence="7" id="KW-0843">Virulence</keyword>
<keyword evidence="18" id="KW-1185">Reference proteome</keyword>
<evidence type="ECO:0000256" key="9">
    <source>
        <dbReference type="ARBA" id="ARBA00023295"/>
    </source>
</evidence>
<keyword evidence="6" id="KW-0146">Chitin degradation</keyword>
<dbReference type="GeneID" id="37204098"/>
<accession>A0A395I3B1</accession>
<dbReference type="STRING" id="1450537.A0A395I3B1"/>
<feature type="region of interest" description="Disordered" evidence="13">
    <location>
        <begin position="457"/>
        <end position="476"/>
    </location>
</feature>
<protein>
    <recommendedName>
        <fullName evidence="3">chitinase</fullName>
        <ecNumber evidence="3">3.2.1.14</ecNumber>
    </recommendedName>
</protein>
<dbReference type="InterPro" id="IPR029070">
    <property type="entry name" value="Chitinase_insertion_sf"/>
</dbReference>
<dbReference type="CDD" id="cd00035">
    <property type="entry name" value="ChtBD1"/>
    <property type="match status" value="1"/>
</dbReference>
<dbReference type="InterPro" id="IPR017853">
    <property type="entry name" value="GH"/>
</dbReference>
<feature type="disulfide bond" evidence="11">
    <location>
        <begin position="70"/>
        <end position="82"/>
    </location>
</feature>
<dbReference type="InterPro" id="IPR001002">
    <property type="entry name" value="Chitin-bd_1"/>
</dbReference>
<comment type="similarity">
    <text evidence="2">Belongs to the glycosyl hydrolase 18 family. Chitinase class V subfamily.</text>
</comment>
<dbReference type="Pfam" id="PF15474">
    <property type="entry name" value="MU117"/>
    <property type="match status" value="1"/>
</dbReference>
<feature type="chain" id="PRO_5017302256" description="chitinase" evidence="14">
    <location>
        <begin position="23"/>
        <end position="1095"/>
    </location>
</feature>
<evidence type="ECO:0000313" key="17">
    <source>
        <dbReference type="EMBL" id="RAL14681.1"/>
    </source>
</evidence>
<dbReference type="PANTHER" id="PTHR11177:SF402">
    <property type="entry name" value="CHITINASE"/>
    <property type="match status" value="1"/>
</dbReference>
<evidence type="ECO:0000256" key="5">
    <source>
        <dbReference type="ARBA" id="ARBA00022801"/>
    </source>
</evidence>
<feature type="compositionally biased region" description="Acidic residues" evidence="13">
    <location>
        <begin position="766"/>
        <end position="782"/>
    </location>
</feature>
<feature type="signal peptide" evidence="14">
    <location>
        <begin position="1"/>
        <end position="22"/>
    </location>
</feature>
<feature type="disulfide bond" evidence="11">
    <location>
        <begin position="93"/>
        <end position="97"/>
    </location>
</feature>
<dbReference type="Pfam" id="PF00704">
    <property type="entry name" value="Glyco_hydro_18"/>
    <property type="match status" value="1"/>
</dbReference>
<dbReference type="Gene3D" id="3.20.20.80">
    <property type="entry name" value="Glycosidases"/>
    <property type="match status" value="1"/>
</dbReference>
<evidence type="ECO:0000256" key="1">
    <source>
        <dbReference type="ARBA" id="ARBA00000822"/>
    </source>
</evidence>
<evidence type="ECO:0000256" key="2">
    <source>
        <dbReference type="ARBA" id="ARBA00008682"/>
    </source>
</evidence>
<evidence type="ECO:0000256" key="6">
    <source>
        <dbReference type="ARBA" id="ARBA00023024"/>
    </source>
</evidence>
<dbReference type="InterPro" id="IPR011583">
    <property type="entry name" value="Chitinase_II/V-like_cat"/>
</dbReference>
<dbReference type="Pfam" id="PF00187">
    <property type="entry name" value="Chitin_bind_1"/>
    <property type="match status" value="1"/>
</dbReference>
<evidence type="ECO:0000256" key="8">
    <source>
        <dbReference type="ARBA" id="ARBA00023277"/>
    </source>
</evidence>
<organism evidence="17 18">
    <name type="scientific">Aspergillus homomorphus (strain CBS 101889)</name>
    <dbReference type="NCBI Taxonomy" id="1450537"/>
    <lineage>
        <taxon>Eukaryota</taxon>
        <taxon>Fungi</taxon>
        <taxon>Dikarya</taxon>
        <taxon>Ascomycota</taxon>
        <taxon>Pezizomycotina</taxon>
        <taxon>Eurotiomycetes</taxon>
        <taxon>Eurotiomycetidae</taxon>
        <taxon>Eurotiales</taxon>
        <taxon>Aspergillaceae</taxon>
        <taxon>Aspergillus</taxon>
        <taxon>Aspergillus subgen. Circumdati</taxon>
    </lineage>
</organism>
<dbReference type="InterPro" id="IPR036861">
    <property type="entry name" value="Endochitinase-like_sf"/>
</dbReference>
<dbReference type="PROSITE" id="PS00026">
    <property type="entry name" value="CHIT_BIND_I_1"/>
    <property type="match status" value="1"/>
</dbReference>
<dbReference type="SUPFAM" id="SSF54556">
    <property type="entry name" value="Chitinase insertion domain"/>
    <property type="match status" value="1"/>
</dbReference>
<dbReference type="SUPFAM" id="SSF51445">
    <property type="entry name" value="(Trans)glycosidases"/>
    <property type="match status" value="1"/>
</dbReference>
<keyword evidence="8" id="KW-0119">Carbohydrate metabolism</keyword>
<dbReference type="SMART" id="SM00636">
    <property type="entry name" value="Glyco_18"/>
    <property type="match status" value="1"/>
</dbReference>
<dbReference type="RefSeq" id="XP_025553835.1">
    <property type="nucleotide sequence ID" value="XM_025699809.1"/>
</dbReference>
<keyword evidence="4 11" id="KW-0147">Chitin-binding</keyword>
<dbReference type="EMBL" id="KZ824274">
    <property type="protein sequence ID" value="RAL14681.1"/>
    <property type="molecule type" value="Genomic_DNA"/>
</dbReference>
<evidence type="ECO:0000256" key="3">
    <source>
        <dbReference type="ARBA" id="ARBA00012729"/>
    </source>
</evidence>
<proteinExistence type="inferred from homology"/>
<dbReference type="InterPro" id="IPR029167">
    <property type="entry name" value="Mug117"/>
</dbReference>
<evidence type="ECO:0000256" key="12">
    <source>
        <dbReference type="RuleBase" id="RU000489"/>
    </source>
</evidence>
<dbReference type="PROSITE" id="PS50941">
    <property type="entry name" value="CHIT_BIND_I_2"/>
    <property type="match status" value="1"/>
</dbReference>
<dbReference type="PROSITE" id="PS51910">
    <property type="entry name" value="GH18_2"/>
    <property type="match status" value="1"/>
</dbReference>
<dbReference type="InterPro" id="IPR018371">
    <property type="entry name" value="Chitin-binding_1_CS"/>
</dbReference>
<dbReference type="GO" id="GO:0008843">
    <property type="term" value="F:endochitinase activity"/>
    <property type="evidence" value="ECO:0007669"/>
    <property type="project" value="UniProtKB-EC"/>
</dbReference>